<protein>
    <submittedName>
        <fullName evidence="2">Uncharacterized protein</fullName>
    </submittedName>
</protein>
<feature type="transmembrane region" description="Helical" evidence="1">
    <location>
        <begin position="7"/>
        <end position="28"/>
    </location>
</feature>
<dbReference type="Proteomes" id="UP001209076">
    <property type="component" value="Unassembled WGS sequence"/>
</dbReference>
<reference evidence="3" key="1">
    <citation type="submission" date="2023-07" db="EMBL/GenBank/DDBJ databases">
        <title>Novel Mycoplasma species identified in domestic and wild animals.</title>
        <authorList>
            <person name="Volokhov D.V."/>
            <person name="Furtak V.A."/>
            <person name="Zagorodnyaya T.A."/>
        </authorList>
    </citation>
    <scope>NUCLEOTIDE SEQUENCE [LARGE SCALE GENOMIC DNA]</scope>
    <source>
        <strain evidence="3">92-19</strain>
    </source>
</reference>
<keyword evidence="1" id="KW-0812">Transmembrane</keyword>
<evidence type="ECO:0000313" key="3">
    <source>
        <dbReference type="Proteomes" id="UP001209076"/>
    </source>
</evidence>
<dbReference type="EMBL" id="JAOEGN010000011">
    <property type="protein sequence ID" value="MCU0105255.1"/>
    <property type="molecule type" value="Genomic_DNA"/>
</dbReference>
<organism evidence="2 3">
    <name type="scientific">Paracholeplasma vituli</name>
    <dbReference type="NCBI Taxonomy" id="69473"/>
    <lineage>
        <taxon>Bacteria</taxon>
        <taxon>Bacillati</taxon>
        <taxon>Mycoplasmatota</taxon>
        <taxon>Mollicutes</taxon>
        <taxon>Acholeplasmatales</taxon>
        <taxon>Acholeplasmataceae</taxon>
        <taxon>Paracholeplasma</taxon>
    </lineage>
</organism>
<proteinExistence type="predicted"/>
<evidence type="ECO:0000313" key="2">
    <source>
        <dbReference type="EMBL" id="MCU0105255.1"/>
    </source>
</evidence>
<gene>
    <name evidence="2" type="ORF">N7603_06250</name>
</gene>
<name>A0ABT2PWC3_9MOLU</name>
<comment type="caution">
    <text evidence="2">The sequence shown here is derived from an EMBL/GenBank/DDBJ whole genome shotgun (WGS) entry which is preliminary data.</text>
</comment>
<feature type="transmembrane region" description="Helical" evidence="1">
    <location>
        <begin position="113"/>
        <end position="137"/>
    </location>
</feature>
<dbReference type="RefSeq" id="WP_262096548.1">
    <property type="nucleotide sequence ID" value="NZ_JAOEGN010000011.1"/>
</dbReference>
<keyword evidence="3" id="KW-1185">Reference proteome</keyword>
<keyword evidence="1" id="KW-0472">Membrane</keyword>
<feature type="transmembrane region" description="Helical" evidence="1">
    <location>
        <begin position="60"/>
        <end position="79"/>
    </location>
</feature>
<accession>A0ABT2PWC3</accession>
<feature type="transmembrane region" description="Helical" evidence="1">
    <location>
        <begin position="34"/>
        <end position="53"/>
    </location>
</feature>
<keyword evidence="1" id="KW-1133">Transmembrane helix</keyword>
<sequence length="147" mass="17151">MKRYEKWIYLGLYLIYTIIYLQLLFGFARYEGSSGIVLFLFTMILFNILYGVFTYKVKPNLMAIILATFYFVWFTIVLFEITPVDSGILPAYTIHYLWINLGYYPAKLTALNAYFETVLAVSVYAIPLLLLLNVDLFKKFGKDIKKG</sequence>
<evidence type="ECO:0000256" key="1">
    <source>
        <dbReference type="SAM" id="Phobius"/>
    </source>
</evidence>